<protein>
    <submittedName>
        <fullName evidence="2">Uncharacterized protein</fullName>
    </submittedName>
</protein>
<reference evidence="2 3" key="1">
    <citation type="journal article" date="2010" name="Nature">
        <title>The Ectocarpus genome and the independent evolution of multicellularity in brown algae.</title>
        <authorList>
            <person name="Cock J.M."/>
            <person name="Sterck L."/>
            <person name="Rouze P."/>
            <person name="Scornet D."/>
            <person name="Allen A.E."/>
            <person name="Amoutzias G."/>
            <person name="Anthouard V."/>
            <person name="Artiguenave F."/>
            <person name="Aury J.M."/>
            <person name="Badger J.H."/>
            <person name="Beszteri B."/>
            <person name="Billiau K."/>
            <person name="Bonnet E."/>
            <person name="Bothwell J.H."/>
            <person name="Bowler C."/>
            <person name="Boyen C."/>
            <person name="Brownlee C."/>
            <person name="Carrano C.J."/>
            <person name="Charrier B."/>
            <person name="Cho G.Y."/>
            <person name="Coelho S.M."/>
            <person name="Collen J."/>
            <person name="Corre E."/>
            <person name="Da Silva C."/>
            <person name="Delage L."/>
            <person name="Delaroque N."/>
            <person name="Dittami S.M."/>
            <person name="Doulbeau S."/>
            <person name="Elias M."/>
            <person name="Farnham G."/>
            <person name="Gachon C.M."/>
            <person name="Gschloessl B."/>
            <person name="Heesch S."/>
            <person name="Jabbari K."/>
            <person name="Jubin C."/>
            <person name="Kawai H."/>
            <person name="Kimura K."/>
            <person name="Kloareg B."/>
            <person name="Kupper F.C."/>
            <person name="Lang D."/>
            <person name="Le Bail A."/>
            <person name="Leblanc C."/>
            <person name="Lerouge P."/>
            <person name="Lohr M."/>
            <person name="Lopez P.J."/>
            <person name="Martens C."/>
            <person name="Maumus F."/>
            <person name="Michel G."/>
            <person name="Miranda-Saavedra D."/>
            <person name="Morales J."/>
            <person name="Moreau H."/>
            <person name="Motomura T."/>
            <person name="Nagasato C."/>
            <person name="Napoli C.A."/>
            <person name="Nelson D.R."/>
            <person name="Nyvall-Collen P."/>
            <person name="Peters A.F."/>
            <person name="Pommier C."/>
            <person name="Potin P."/>
            <person name="Poulain J."/>
            <person name="Quesneville H."/>
            <person name="Read B."/>
            <person name="Rensing S.A."/>
            <person name="Ritter A."/>
            <person name="Rousvoal S."/>
            <person name="Samanta M."/>
            <person name="Samson G."/>
            <person name="Schroeder D.C."/>
            <person name="Segurens B."/>
            <person name="Strittmatter M."/>
            <person name="Tonon T."/>
            <person name="Tregear J.W."/>
            <person name="Valentin K."/>
            <person name="von Dassow P."/>
            <person name="Yamagishi T."/>
            <person name="Van de Peer Y."/>
            <person name="Wincker P."/>
        </authorList>
    </citation>
    <scope>NUCLEOTIDE SEQUENCE [LARGE SCALE GENOMIC DNA]</scope>
    <source>
        <strain evidence="3">Ec32 / CCAP1310/4</strain>
    </source>
</reference>
<proteinExistence type="predicted"/>
<dbReference type="EMBL" id="FN649733">
    <property type="protein sequence ID" value="CBN76851.1"/>
    <property type="molecule type" value="Genomic_DNA"/>
</dbReference>
<accession>D8LIW7</accession>
<organism evidence="2 3">
    <name type="scientific">Ectocarpus siliculosus</name>
    <name type="common">Brown alga</name>
    <name type="synonym">Conferva siliculosa</name>
    <dbReference type="NCBI Taxonomy" id="2880"/>
    <lineage>
        <taxon>Eukaryota</taxon>
        <taxon>Sar</taxon>
        <taxon>Stramenopiles</taxon>
        <taxon>Ochrophyta</taxon>
        <taxon>PX clade</taxon>
        <taxon>Phaeophyceae</taxon>
        <taxon>Ectocarpales</taxon>
        <taxon>Ectocarpaceae</taxon>
        <taxon>Ectocarpus</taxon>
    </lineage>
</organism>
<dbReference type="EMBL" id="FN648409">
    <property type="protein sequence ID" value="CBN76851.1"/>
    <property type="molecule type" value="Genomic_DNA"/>
</dbReference>
<sequence>MQIATADDYCFDGARFRTCNDGDPTLRWGIGIDFRSTEPSRNLFYFFDREKCAVREGETARKGDCKNKGAARWGWRDGKLTQGGKHCLGRGRDNKAIMVPCSEGHEHVNFITPEIVPVGTQQSMFGEQEKASTRRGATPRRFE</sequence>
<evidence type="ECO:0000313" key="3">
    <source>
        <dbReference type="Proteomes" id="UP000002630"/>
    </source>
</evidence>
<gene>
    <name evidence="2" type="ORF">Esi_0023_0084</name>
</gene>
<feature type="region of interest" description="Disordered" evidence="1">
    <location>
        <begin position="124"/>
        <end position="143"/>
    </location>
</feature>
<dbReference type="Proteomes" id="UP000002630">
    <property type="component" value="Linkage Group LG08"/>
</dbReference>
<keyword evidence="3" id="KW-1185">Reference proteome</keyword>
<name>D8LIW7_ECTSI</name>
<dbReference type="AlphaFoldDB" id="D8LIW7"/>
<dbReference type="OrthoDB" id="10339016at2759"/>
<dbReference type="InParanoid" id="D8LIW7"/>
<evidence type="ECO:0000256" key="1">
    <source>
        <dbReference type="SAM" id="MobiDB-lite"/>
    </source>
</evidence>
<evidence type="ECO:0000313" key="2">
    <source>
        <dbReference type="EMBL" id="CBN76851.1"/>
    </source>
</evidence>